<sequence>MEKTATTIPWDPNSTKFPTRKELPKIPGAPDDAAWVWGKEDNIGRLNLLTPTRVAAAAKEIRTGEIVPVNLPLDVPNQPAFGRETFKHEIKVLLENLAYDDIYHLNTQSGTQWDGFRHFAHMSTGNFYNGAKGADIIGPNANNKCSIHHWAEHGIAGRGILLDYRAYAHSKGLVYESFDTHAITYAELAACGKAQGIDIRPAAQGGDIQVGDILFIRSGWKEAYDSKTPSERSDAALRHDNGESGGGGQRCAGVAQEEEILDWLHDSYFAAVGGDAPAFEAWPTQKEWHVHEYILALWGMPLGEMLDLERLAEKCRERGRWVFFFTSAPANCPVERAALTEPRSADSSTANLSKAASTTGQYYTNIARKKGDEGEGAHGGNIKLSMARLSNPFAFTPFPVVFWVTATYIAILSAVLTVHLRVPNYPKKTPVGTNLTQAWFDLQHITRRYHPYNSHANDDVRDYLLSRVTDIVASKNLGSDRVEIIDDNVSNATFSSGQTSVYFEGTNIIVAIRGSYDKEAFYSPQGSPLSTTRSSENGGVLVNAHYDSVSTGYGATDDGVGVVTVLQLLSFFTEPENWPHRTVVLLLNNGEEDYLNGARAFMRHKISNLPHTFLNLEGAGAGGRATLFRSTDTEVTSFYKASKHPFGTIISGDGFKQGFIRSQTDYVVFNGLLGLRGLDVAFMEPRARYHTFEDSTRETSLNSLWHMLSASITTTSGLASDTSDRFSGKDRGDGKVNAGTGADAVWFDLFGKVFVLLRLHTMFALCVTLLVVAPITLICLTIALSKSDKHYPFARKTYIHSSDDDEPVHLNGWRGFFRFPIAFVAATAVVVALAYLVQRLNPYIVYSSPYAVWSMMLSAWFFIAWFLLRGASAMRPSALQRHYILLWLFIGSFAELVFATVLANNYKVASGYFALFTFAAVFIALLLSYVELLSLPSKSAYAAQLEDTAEAHQDREPPSRPLSGTTNGTRSDERQPEDDEATETTSLLRNDRISFRRNYGSRQQSISEGAELEEHRTPPGVGVPYEGEQEWSGKLPSWLWLLQFLLTVPIILVLVGQVALLLTSAMYQTPADGNSTLAIYILFAALTALLAVPAAPYLHRFTYHVPTFLFLVCVGTTIYTLVAFPFSREHRLKVYFLQQVDLDAGINTVSLTGVEGYVQDIIKQIPSAQGQEINCTVSDVVTRKELTKCSWAGLPAHVVPKLSAYSNKTSPKSWLDYSVHQSKDTNKATIRVVGQNTRACRVLFDTPVDELSVSGAVSDPRFNATGEHGTQELRLWHRDWSQPWNVSVAWNSDANSTFSGRVVCLWSDANAGAIPAFDEVQHYLPVWSIATKISDGLVEGSKRFKL</sequence>
<dbReference type="InterPro" id="IPR037175">
    <property type="entry name" value="KFase_sf"/>
</dbReference>
<feature type="domain" description="Vacuolar membrane protease transmembrane" evidence="21">
    <location>
        <begin position="817"/>
        <end position="1105"/>
    </location>
</feature>
<keyword evidence="15" id="KW-0325">Glycoprotein</keyword>
<evidence type="ECO:0000256" key="3">
    <source>
        <dbReference type="ARBA" id="ARBA00004128"/>
    </source>
</evidence>
<comment type="caution">
    <text evidence="22">The sequence shown here is derived from an EMBL/GenBank/DDBJ whole genome shotgun (WGS) entry which is preliminary data.</text>
</comment>
<comment type="subcellular location">
    <subcellularLocation>
        <location evidence="3">Vacuole membrane</location>
        <topology evidence="3">Multi-pass membrane protein</topology>
    </subcellularLocation>
</comment>
<evidence type="ECO:0000256" key="18">
    <source>
        <dbReference type="SAM" id="Phobius"/>
    </source>
</evidence>
<feature type="transmembrane region" description="Helical" evidence="18">
    <location>
        <begin position="400"/>
        <end position="420"/>
    </location>
</feature>
<evidence type="ECO:0000256" key="1">
    <source>
        <dbReference type="ARBA" id="ARBA00001947"/>
    </source>
</evidence>
<dbReference type="Pfam" id="PF04389">
    <property type="entry name" value="Peptidase_M28"/>
    <property type="match status" value="1"/>
</dbReference>
<keyword evidence="10 16" id="KW-0378">Hydrolase</keyword>
<feature type="transmembrane region" description="Helical" evidence="18">
    <location>
        <begin position="816"/>
        <end position="837"/>
    </location>
</feature>
<dbReference type="FunFam" id="3.40.630.10:FF:000057">
    <property type="entry name" value="Vacuolar membrane protease"/>
    <property type="match status" value="1"/>
</dbReference>
<evidence type="ECO:0000256" key="4">
    <source>
        <dbReference type="ARBA" id="ARBA00007865"/>
    </source>
</evidence>
<dbReference type="GO" id="GO:0008237">
    <property type="term" value="F:metallopeptidase activity"/>
    <property type="evidence" value="ECO:0007669"/>
    <property type="project" value="UniProtKB-KW"/>
</dbReference>
<dbReference type="GO" id="GO:0004061">
    <property type="term" value="F:arylformamidase activity"/>
    <property type="evidence" value="ECO:0007669"/>
    <property type="project" value="InterPro"/>
</dbReference>
<comment type="function">
    <text evidence="2">May be involved in vacuolar sorting and osmoregulation.</text>
</comment>
<comment type="similarity">
    <text evidence="5 16">Belongs to the peptidase M28 family.</text>
</comment>
<feature type="transmembrane region" description="Helical" evidence="18">
    <location>
        <begin position="910"/>
        <end position="930"/>
    </location>
</feature>
<evidence type="ECO:0000256" key="17">
    <source>
        <dbReference type="SAM" id="MobiDB-lite"/>
    </source>
</evidence>
<evidence type="ECO:0000259" key="21">
    <source>
        <dbReference type="Pfam" id="PF22251"/>
    </source>
</evidence>
<keyword evidence="11 16" id="KW-0862">Zinc</keyword>
<comment type="cofactor">
    <cofactor evidence="1">
        <name>Zn(2+)</name>
        <dbReference type="ChEBI" id="CHEBI:29105"/>
    </cofactor>
</comment>
<proteinExistence type="inferred from homology"/>
<dbReference type="PANTHER" id="PTHR34861">
    <property type="match status" value="1"/>
</dbReference>
<comment type="similarity">
    <text evidence="4">Belongs to the Cyclase 1 superfamily.</text>
</comment>
<protein>
    <recommendedName>
        <fullName evidence="16">Peptide hydrolase</fullName>
        <ecNumber evidence="16">3.4.-.-</ecNumber>
    </recommendedName>
</protein>
<evidence type="ECO:0000256" key="14">
    <source>
        <dbReference type="ARBA" id="ARBA00023136"/>
    </source>
</evidence>
<feature type="transmembrane region" description="Helical" evidence="18">
    <location>
        <begin position="849"/>
        <end position="868"/>
    </location>
</feature>
<feature type="transmembrane region" description="Helical" evidence="18">
    <location>
        <begin position="1105"/>
        <end position="1126"/>
    </location>
</feature>
<dbReference type="Gene3D" id="3.50.30.50">
    <property type="entry name" value="Putative cyclase"/>
    <property type="match status" value="1"/>
</dbReference>
<reference evidence="22 23" key="1">
    <citation type="submission" date="2021-02" db="EMBL/GenBank/DDBJ databases">
        <title>Genome assembly of Pseudopithomyces chartarum.</title>
        <authorList>
            <person name="Jauregui R."/>
            <person name="Singh J."/>
            <person name="Voisey C."/>
        </authorList>
    </citation>
    <scope>NUCLEOTIDE SEQUENCE [LARGE SCALE GENOMIC DNA]</scope>
    <source>
        <strain evidence="22 23">AGR01</strain>
    </source>
</reference>
<keyword evidence="23" id="KW-1185">Reference proteome</keyword>
<dbReference type="GO" id="GO:0006508">
    <property type="term" value="P:proteolysis"/>
    <property type="evidence" value="ECO:0007669"/>
    <property type="project" value="UniProtKB-KW"/>
</dbReference>
<dbReference type="GO" id="GO:0005774">
    <property type="term" value="C:vacuolar membrane"/>
    <property type="evidence" value="ECO:0007669"/>
    <property type="project" value="UniProtKB-SubCell"/>
</dbReference>
<dbReference type="CDD" id="cd03875">
    <property type="entry name" value="M28_Fxna_like"/>
    <property type="match status" value="1"/>
</dbReference>
<feature type="transmembrane region" description="Helical" evidence="18">
    <location>
        <begin position="762"/>
        <end position="784"/>
    </location>
</feature>
<feature type="domain" description="Vacuolar membrane protease C-terminal" evidence="20">
    <location>
        <begin position="1132"/>
        <end position="1339"/>
    </location>
</feature>
<evidence type="ECO:0000256" key="11">
    <source>
        <dbReference type="ARBA" id="ARBA00022833"/>
    </source>
</evidence>
<evidence type="ECO:0000256" key="15">
    <source>
        <dbReference type="ARBA" id="ARBA00023180"/>
    </source>
</evidence>
<dbReference type="Gene3D" id="3.40.630.10">
    <property type="entry name" value="Zn peptidases"/>
    <property type="match status" value="1"/>
</dbReference>
<evidence type="ECO:0000256" key="5">
    <source>
        <dbReference type="ARBA" id="ARBA00010918"/>
    </source>
</evidence>
<dbReference type="InterPro" id="IPR048024">
    <property type="entry name" value="Fxna-like_M28_dom"/>
</dbReference>
<evidence type="ECO:0000256" key="6">
    <source>
        <dbReference type="ARBA" id="ARBA00022554"/>
    </source>
</evidence>
<dbReference type="Proteomes" id="UP001280581">
    <property type="component" value="Unassembled WGS sequence"/>
</dbReference>
<dbReference type="SUPFAM" id="SSF102198">
    <property type="entry name" value="Putative cyclase"/>
    <property type="match status" value="1"/>
</dbReference>
<dbReference type="InterPro" id="IPR053976">
    <property type="entry name" value="PFF1_TM"/>
</dbReference>
<evidence type="ECO:0000313" key="22">
    <source>
        <dbReference type="EMBL" id="KAK3216641.1"/>
    </source>
</evidence>
<keyword evidence="12 18" id="KW-1133">Transmembrane helix</keyword>
<dbReference type="InterPro" id="IPR007484">
    <property type="entry name" value="Peptidase_M28"/>
</dbReference>
<dbReference type="EMBL" id="WVTA01000001">
    <property type="protein sequence ID" value="KAK3216641.1"/>
    <property type="molecule type" value="Genomic_DNA"/>
</dbReference>
<evidence type="ECO:0000256" key="9">
    <source>
        <dbReference type="ARBA" id="ARBA00022723"/>
    </source>
</evidence>
<keyword evidence="14 18" id="KW-0472">Membrane</keyword>
<keyword evidence="13" id="KW-0482">Metalloprotease</keyword>
<organism evidence="22 23">
    <name type="scientific">Pseudopithomyces chartarum</name>
    <dbReference type="NCBI Taxonomy" id="1892770"/>
    <lineage>
        <taxon>Eukaryota</taxon>
        <taxon>Fungi</taxon>
        <taxon>Dikarya</taxon>
        <taxon>Ascomycota</taxon>
        <taxon>Pezizomycotina</taxon>
        <taxon>Dothideomycetes</taxon>
        <taxon>Pleosporomycetidae</taxon>
        <taxon>Pleosporales</taxon>
        <taxon>Massarineae</taxon>
        <taxon>Didymosphaeriaceae</taxon>
        <taxon>Pseudopithomyces</taxon>
    </lineage>
</organism>
<dbReference type="EC" id="3.4.-.-" evidence="16"/>
<feature type="compositionally biased region" description="Polar residues" evidence="17">
    <location>
        <begin position="1"/>
        <end position="17"/>
    </location>
</feature>
<accession>A0AAN6M970</accession>
<evidence type="ECO:0000256" key="8">
    <source>
        <dbReference type="ARBA" id="ARBA00022692"/>
    </source>
</evidence>
<evidence type="ECO:0000256" key="16">
    <source>
        <dbReference type="RuleBase" id="RU361240"/>
    </source>
</evidence>
<evidence type="ECO:0000313" key="23">
    <source>
        <dbReference type="Proteomes" id="UP001280581"/>
    </source>
</evidence>
<evidence type="ECO:0000256" key="10">
    <source>
        <dbReference type="ARBA" id="ARBA00022801"/>
    </source>
</evidence>
<feature type="region of interest" description="Disordered" evidence="17">
    <location>
        <begin position="1"/>
        <end position="24"/>
    </location>
</feature>
<keyword evidence="8 18" id="KW-0812">Transmembrane</keyword>
<evidence type="ECO:0000256" key="7">
    <source>
        <dbReference type="ARBA" id="ARBA00022670"/>
    </source>
</evidence>
<dbReference type="InterPro" id="IPR053975">
    <property type="entry name" value="PFF1_C"/>
</dbReference>
<dbReference type="Pfam" id="PF22251">
    <property type="entry name" value="PFF1_TM"/>
    <property type="match status" value="1"/>
</dbReference>
<dbReference type="Pfam" id="PF22250">
    <property type="entry name" value="PFF1_C"/>
    <property type="match status" value="1"/>
</dbReference>
<evidence type="ECO:0000259" key="20">
    <source>
        <dbReference type="Pfam" id="PF22250"/>
    </source>
</evidence>
<name>A0AAN6M970_9PLEO</name>
<dbReference type="SUPFAM" id="SSF53187">
    <property type="entry name" value="Zn-dependent exopeptidases"/>
    <property type="match status" value="1"/>
</dbReference>
<dbReference type="InterPro" id="IPR007325">
    <property type="entry name" value="KFase/CYL"/>
</dbReference>
<feature type="transmembrane region" description="Helical" evidence="18">
    <location>
        <begin position="1077"/>
        <end position="1099"/>
    </location>
</feature>
<feature type="domain" description="Peptidase M28" evidence="19">
    <location>
        <begin position="534"/>
        <end position="711"/>
    </location>
</feature>
<feature type="transmembrane region" description="Helical" evidence="18">
    <location>
        <begin position="1038"/>
        <end position="1065"/>
    </location>
</feature>
<feature type="region of interest" description="Disordered" evidence="17">
    <location>
        <begin position="946"/>
        <end position="986"/>
    </location>
</feature>
<keyword evidence="7 16" id="KW-0645">Protease</keyword>
<keyword evidence="6" id="KW-0926">Vacuole</keyword>
<feature type="compositionally biased region" description="Basic and acidic residues" evidence="17">
    <location>
        <begin position="226"/>
        <end position="242"/>
    </location>
</feature>
<dbReference type="PANTHER" id="PTHR34861:SF10">
    <property type="entry name" value="CYCLASE"/>
    <property type="match status" value="1"/>
</dbReference>
<gene>
    <name evidence="22" type="ORF">GRF29_1g490335</name>
</gene>
<evidence type="ECO:0000256" key="13">
    <source>
        <dbReference type="ARBA" id="ARBA00023049"/>
    </source>
</evidence>
<feature type="transmembrane region" description="Helical" evidence="18">
    <location>
        <begin position="883"/>
        <end position="903"/>
    </location>
</feature>
<keyword evidence="9 16" id="KW-0479">Metal-binding</keyword>
<dbReference type="GO" id="GO:0019441">
    <property type="term" value="P:L-tryptophan catabolic process to kynurenine"/>
    <property type="evidence" value="ECO:0007669"/>
    <property type="project" value="InterPro"/>
</dbReference>
<evidence type="ECO:0000256" key="2">
    <source>
        <dbReference type="ARBA" id="ARBA00003273"/>
    </source>
</evidence>
<dbReference type="Pfam" id="PF04199">
    <property type="entry name" value="Cyclase"/>
    <property type="match status" value="1"/>
</dbReference>
<feature type="compositionally biased region" description="Basic and acidic residues" evidence="17">
    <location>
        <begin position="949"/>
        <end position="958"/>
    </location>
</feature>
<evidence type="ECO:0000256" key="12">
    <source>
        <dbReference type="ARBA" id="ARBA00022989"/>
    </source>
</evidence>
<feature type="region of interest" description="Disordered" evidence="17">
    <location>
        <begin position="226"/>
        <end position="251"/>
    </location>
</feature>
<feature type="region of interest" description="Disordered" evidence="17">
    <location>
        <begin position="1002"/>
        <end position="1025"/>
    </location>
</feature>
<dbReference type="GO" id="GO:0046872">
    <property type="term" value="F:metal ion binding"/>
    <property type="evidence" value="ECO:0007669"/>
    <property type="project" value="UniProtKB-KW"/>
</dbReference>
<evidence type="ECO:0000259" key="19">
    <source>
        <dbReference type="Pfam" id="PF04389"/>
    </source>
</evidence>